<proteinExistence type="predicted"/>
<sequence>MLAAVCAVLAARNNEAEIIGVIDLASKTEVKLGTTRLGNAIQFVANAAVLGYDVRAAMVFYGKPGTPSLRANDCEQLWAQYGATLLDHRRKNEPYINAGGVEVLVWDQDGGTFTLTVSQEALEDYASCNGLTGGDTMSIFNAAFTPVMEVADKLHALYGKPRKVLVKTKDLNG</sequence>
<accession>A0A841PT59</accession>
<evidence type="ECO:0000313" key="1">
    <source>
        <dbReference type="EMBL" id="MBB6411545.1"/>
    </source>
</evidence>
<gene>
    <name evidence="1" type="ORF">HNQ71_004233</name>
</gene>
<dbReference type="AlphaFoldDB" id="A0A841PT59"/>
<name>A0A841PT59_9HYPH</name>
<evidence type="ECO:0000313" key="2">
    <source>
        <dbReference type="Proteomes" id="UP000556329"/>
    </source>
</evidence>
<organism evidence="1 2">
    <name type="scientific">Mesorhizobium sangaii</name>
    <dbReference type="NCBI Taxonomy" id="505389"/>
    <lineage>
        <taxon>Bacteria</taxon>
        <taxon>Pseudomonadati</taxon>
        <taxon>Pseudomonadota</taxon>
        <taxon>Alphaproteobacteria</taxon>
        <taxon>Hyphomicrobiales</taxon>
        <taxon>Phyllobacteriaceae</taxon>
        <taxon>Mesorhizobium</taxon>
    </lineage>
</organism>
<dbReference type="EMBL" id="JACHEF010000004">
    <property type="protein sequence ID" value="MBB6411545.1"/>
    <property type="molecule type" value="Genomic_DNA"/>
</dbReference>
<protein>
    <submittedName>
        <fullName evidence="1">Uncharacterized protein</fullName>
    </submittedName>
</protein>
<keyword evidence="2" id="KW-1185">Reference proteome</keyword>
<dbReference type="RefSeq" id="WP_184874509.1">
    <property type="nucleotide sequence ID" value="NZ_JACHEF010000004.1"/>
</dbReference>
<dbReference type="Proteomes" id="UP000556329">
    <property type="component" value="Unassembled WGS sequence"/>
</dbReference>
<comment type="caution">
    <text evidence="1">The sequence shown here is derived from an EMBL/GenBank/DDBJ whole genome shotgun (WGS) entry which is preliminary data.</text>
</comment>
<reference evidence="1 2" key="1">
    <citation type="submission" date="2020-08" db="EMBL/GenBank/DDBJ databases">
        <title>Genomic Encyclopedia of Type Strains, Phase IV (KMG-IV): sequencing the most valuable type-strain genomes for metagenomic binning, comparative biology and taxonomic classification.</title>
        <authorList>
            <person name="Goeker M."/>
        </authorList>
    </citation>
    <scope>NUCLEOTIDE SEQUENCE [LARGE SCALE GENOMIC DNA]</scope>
    <source>
        <strain evidence="1 2">DSM 100039</strain>
    </source>
</reference>